<evidence type="ECO:0000256" key="15">
    <source>
        <dbReference type="PROSITE-ProRule" id="PRU00169"/>
    </source>
</evidence>
<dbReference type="Pfam" id="PF21623">
    <property type="entry name" value="HK_sensor_dom_bact"/>
    <property type="match status" value="1"/>
</dbReference>
<dbReference type="Gene3D" id="3.30.450.20">
    <property type="entry name" value="PAS domain"/>
    <property type="match status" value="3"/>
</dbReference>
<evidence type="ECO:0000256" key="12">
    <source>
        <dbReference type="ARBA" id="ARBA00023012"/>
    </source>
</evidence>
<evidence type="ECO:0000256" key="8">
    <source>
        <dbReference type="ARBA" id="ARBA00022741"/>
    </source>
</evidence>
<dbReference type="PROSITE" id="PS50894">
    <property type="entry name" value="HPT"/>
    <property type="match status" value="1"/>
</dbReference>
<evidence type="ECO:0000256" key="2">
    <source>
        <dbReference type="ARBA" id="ARBA00004651"/>
    </source>
</evidence>
<feature type="domain" description="HPt" evidence="21">
    <location>
        <begin position="1204"/>
        <end position="1305"/>
    </location>
</feature>
<keyword evidence="9" id="KW-0418">Kinase</keyword>
<keyword evidence="12" id="KW-0902">Two-component regulatory system</keyword>
<dbReference type="CDD" id="cd00130">
    <property type="entry name" value="PAS"/>
    <property type="match status" value="2"/>
</dbReference>
<sequence length="1393" mass="152679">MFGNLREIVKSFNLGFLAIVLLIFAAVTIVMIPVSDHNVRSNEERQLQSHLRNLVDARSKAFMASMERLKRDTLFLSETPPVSAIIRAHENGGVDPKAQDTTAEWGNRLQEIFAAYLGTNPSVQQVRYIGVANNGQELVRVDREGGHILVVDDSLLQQKADRDYFVEILGRRPGEVYVSRIDLNRELGEIEEPYVPTLRLATSVTDSNGDVFGMVVVNVNLVDTFNVLQADFEEGERLYILNARGDFLLHPDASKTFGFELGKPYRWGDEFAGSLSNGVSQINRIADGEFLHSAVRTIYYDQENFISLVIAADNSAVDQVVFDSRLYNLGLLFCLLMLTVAFLYLVAMNLRRKATLQAQNSSLAAIVAGSNDAIISETLDGVVNSWNHAAEQMFGYSTQEAVGKKLGSLIVPEALEGEASKLRRRVSSGDTIPNFETLRRHCDTRVIDVSVTVSPVKGSDGKIIAAANIIRDITEVKAAQRQLLDLNQSLELQVATRTKELEAASALQEAIFENAGYAIFANRPDGIITLFNPAAEKMLGYSAEELVNKQSMQILFVKDEIEAALGEMAKREAQRGTKKITQEVNFEREWEFVRKDGSRLPVQLKSNTLYDKDNNVTGYIGIARDLTNHKKQQIELVDAKAKAEEASKTKSEFLANMSHEIRTPMNAVLGMLNLLKYTDMTERQLDYVAKASGAAEALLGIINDILDFSKIEAGKLLLDVRPFAIDEVLRDIAVILSMNVSEKNVEILFNIDSSVPKLMLGDSLRIKQILINLAGNAVKFTDHGEVMLSVFVQHERGQRLVLGFKVSDTGIGMSPEQQKRVFESFTQAEAATTRRFGGTGLGLVICQRLIRMMGGELEVESEEGKGSIFSFSLIAEKASEEQLGEVKRRELSPELKNMRILVIDDNANARQIIGSICQSLGWDVEEAPSGELGLAKIQKSITEENPYDIAFIDWMMPRLDGWQTAKAIREIETELPLPRLIMVTAHAKEVFAQRVDASNVPLDGFLMKPVTASDIYNAIAQSFADKDSRLQAVTQQGQTAKDGLVGMRILLVEDNITNQQVARELLAIEGAEVVVADNGLIALDCIRDVTAPFDVILMDLQMPVMDGYTATKEIRNTLKLSDLPIVAMTANAMPADRAACLAAGMNDHIGKPFDLGELVVVLQKVCGREQSTATIAEPKVDIVALPEPPEGFSFKEALLRMGNNRALYASQARMFASRHDQDVSKIRALLQSGSRPAAARELHTLRGVSATLGAQALAACLSQAEAAAKGVAELVDIEEMLATADVLLQHACMVMLELADALAPPTVSGEPSIGGNAEDKDQGLVIDAELSAKLDELAALLKDSNMRALDLFAELNSFFTAQSDAAADVQNAMAGLDFSGAYAALSKLRDDAE</sequence>
<evidence type="ECO:0000256" key="4">
    <source>
        <dbReference type="ARBA" id="ARBA00022475"/>
    </source>
</evidence>
<dbReference type="Pfam" id="PF00072">
    <property type="entry name" value="Response_reg"/>
    <property type="match status" value="2"/>
</dbReference>
<comment type="caution">
    <text evidence="22">The sequence shown here is derived from an EMBL/GenBank/DDBJ whole genome shotgun (WGS) entry which is preliminary data.</text>
</comment>
<dbReference type="EMBL" id="JBFRYA010000006">
    <property type="protein sequence ID" value="MEX1668933.1"/>
    <property type="molecule type" value="Genomic_DNA"/>
</dbReference>
<evidence type="ECO:0000259" key="21">
    <source>
        <dbReference type="PROSITE" id="PS50894"/>
    </source>
</evidence>
<dbReference type="Gene3D" id="1.10.287.130">
    <property type="match status" value="1"/>
</dbReference>
<dbReference type="PANTHER" id="PTHR45339">
    <property type="entry name" value="HYBRID SIGNAL TRANSDUCTION HISTIDINE KINASE J"/>
    <property type="match status" value="1"/>
</dbReference>
<keyword evidence="7 16" id="KW-0812">Transmembrane</keyword>
<keyword evidence="23" id="KW-1185">Reference proteome</keyword>
<evidence type="ECO:0000256" key="3">
    <source>
        <dbReference type="ARBA" id="ARBA00012438"/>
    </source>
</evidence>
<evidence type="ECO:0000256" key="14">
    <source>
        <dbReference type="PROSITE-ProRule" id="PRU00110"/>
    </source>
</evidence>
<evidence type="ECO:0000313" key="22">
    <source>
        <dbReference type="EMBL" id="MEX1668933.1"/>
    </source>
</evidence>
<dbReference type="CDD" id="cd00082">
    <property type="entry name" value="HisKA"/>
    <property type="match status" value="1"/>
</dbReference>
<protein>
    <recommendedName>
        <fullName evidence="3">histidine kinase</fullName>
        <ecNumber evidence="3">2.7.13.3</ecNumber>
    </recommendedName>
</protein>
<name>A0ABV3U4Q2_9GAMM</name>
<feature type="modified residue" description="Phosphohistidine" evidence="14">
    <location>
        <position position="1243"/>
    </location>
</feature>
<dbReference type="Gene3D" id="3.40.50.2300">
    <property type="match status" value="2"/>
</dbReference>
<dbReference type="PRINTS" id="PR00344">
    <property type="entry name" value="BCTRLSENSOR"/>
</dbReference>
<reference evidence="22 23" key="1">
    <citation type="journal article" date="2011" name="Int. J. Syst. Evol. Microbiol.">
        <title>Zhongshania antarctica gen. nov., sp. nov. and Zhongshania guokunii sp. nov., gammaproteobacteria respectively isolated from coastal attached (fast) ice and surface seawater of the Antarctic.</title>
        <authorList>
            <person name="Li H.J."/>
            <person name="Zhang X.Y."/>
            <person name="Chen C.X."/>
            <person name="Zhang Y.J."/>
            <person name="Gao Z.M."/>
            <person name="Yu Y."/>
            <person name="Chen X.L."/>
            <person name="Chen B."/>
            <person name="Zhang Y.Z."/>
        </authorList>
    </citation>
    <scope>NUCLEOTIDE SEQUENCE [LARGE SCALE GENOMIC DNA]</scope>
    <source>
        <strain evidence="22 23">ZS6-22T</strain>
    </source>
</reference>
<dbReference type="InterPro" id="IPR001610">
    <property type="entry name" value="PAC"/>
</dbReference>
<feature type="transmembrane region" description="Helical" evidence="16">
    <location>
        <begin position="12"/>
        <end position="34"/>
    </location>
</feature>
<evidence type="ECO:0000256" key="13">
    <source>
        <dbReference type="ARBA" id="ARBA00023136"/>
    </source>
</evidence>
<dbReference type="PROSITE" id="PS50112">
    <property type="entry name" value="PAS"/>
    <property type="match status" value="2"/>
</dbReference>
<dbReference type="SMART" id="SM00091">
    <property type="entry name" value="PAS"/>
    <property type="match status" value="2"/>
</dbReference>
<keyword evidence="6" id="KW-0808">Transferase</keyword>
<dbReference type="InterPro" id="IPR013767">
    <property type="entry name" value="PAS_fold"/>
</dbReference>
<evidence type="ECO:0000256" key="10">
    <source>
        <dbReference type="ARBA" id="ARBA00022840"/>
    </source>
</evidence>
<dbReference type="SMART" id="SM00448">
    <property type="entry name" value="REC"/>
    <property type="match status" value="2"/>
</dbReference>
<dbReference type="CDD" id="cd17546">
    <property type="entry name" value="REC_hyHK_CKI1_RcsC-like"/>
    <property type="match status" value="2"/>
</dbReference>
<dbReference type="Pfam" id="PF02518">
    <property type="entry name" value="HATPase_c"/>
    <property type="match status" value="1"/>
</dbReference>
<evidence type="ECO:0000313" key="23">
    <source>
        <dbReference type="Proteomes" id="UP001557485"/>
    </source>
</evidence>
<dbReference type="InterPro" id="IPR048760">
    <property type="entry name" value="VP0354-like_sensor_dom"/>
</dbReference>
<keyword evidence="4" id="KW-1003">Cell membrane</keyword>
<dbReference type="PROSITE" id="PS50109">
    <property type="entry name" value="HIS_KIN"/>
    <property type="match status" value="1"/>
</dbReference>
<evidence type="ECO:0000256" key="6">
    <source>
        <dbReference type="ARBA" id="ARBA00022679"/>
    </source>
</evidence>
<keyword evidence="10" id="KW-0067">ATP-binding</keyword>
<dbReference type="InterPro" id="IPR008207">
    <property type="entry name" value="Sig_transdc_His_kin_Hpt_dom"/>
</dbReference>
<feature type="domain" description="PAC" evidence="20">
    <location>
        <begin position="586"/>
        <end position="638"/>
    </location>
</feature>
<feature type="domain" description="Response regulatory" evidence="18">
    <location>
        <begin position="899"/>
        <end position="1023"/>
    </location>
</feature>
<dbReference type="SMART" id="SM00387">
    <property type="entry name" value="HATPase_c"/>
    <property type="match status" value="1"/>
</dbReference>
<dbReference type="PROSITE" id="PS50110">
    <property type="entry name" value="RESPONSE_REGULATORY"/>
    <property type="match status" value="2"/>
</dbReference>
<evidence type="ECO:0000259" key="17">
    <source>
        <dbReference type="PROSITE" id="PS50109"/>
    </source>
</evidence>
<dbReference type="Pfam" id="PF01627">
    <property type="entry name" value="Hpt"/>
    <property type="match status" value="1"/>
</dbReference>
<dbReference type="EC" id="2.7.13.3" evidence="3"/>
<dbReference type="SMART" id="SM00388">
    <property type="entry name" value="HisKA"/>
    <property type="match status" value="1"/>
</dbReference>
<evidence type="ECO:0000259" key="19">
    <source>
        <dbReference type="PROSITE" id="PS50112"/>
    </source>
</evidence>
<dbReference type="RefSeq" id="WP_368381198.1">
    <property type="nucleotide sequence ID" value="NZ_JBFRYA010000006.1"/>
</dbReference>
<keyword evidence="13 16" id="KW-0472">Membrane</keyword>
<dbReference type="InterPro" id="IPR003594">
    <property type="entry name" value="HATPase_dom"/>
</dbReference>
<dbReference type="InterPro" id="IPR005467">
    <property type="entry name" value="His_kinase_dom"/>
</dbReference>
<dbReference type="CDD" id="cd16922">
    <property type="entry name" value="HATPase_EvgS-ArcB-TorS-like"/>
    <property type="match status" value="1"/>
</dbReference>
<feature type="domain" description="PAS" evidence="19">
    <location>
        <begin position="359"/>
        <end position="429"/>
    </location>
</feature>
<evidence type="ECO:0000256" key="5">
    <source>
        <dbReference type="ARBA" id="ARBA00022553"/>
    </source>
</evidence>
<feature type="domain" description="Response regulatory" evidence="18">
    <location>
        <begin position="1048"/>
        <end position="1166"/>
    </location>
</feature>
<dbReference type="InterPro" id="IPR036097">
    <property type="entry name" value="HisK_dim/P_sf"/>
</dbReference>
<dbReference type="PROSITE" id="PS50113">
    <property type="entry name" value="PAC"/>
    <property type="match status" value="2"/>
</dbReference>
<gene>
    <name evidence="22" type="ORF">AB4876_08410</name>
</gene>
<organism evidence="22 23">
    <name type="scientific">Zhongshania guokunii</name>
    <dbReference type="NCBI Taxonomy" id="641783"/>
    <lineage>
        <taxon>Bacteria</taxon>
        <taxon>Pseudomonadati</taxon>
        <taxon>Pseudomonadota</taxon>
        <taxon>Gammaproteobacteria</taxon>
        <taxon>Cellvibrionales</taxon>
        <taxon>Spongiibacteraceae</taxon>
        <taxon>Zhongshania</taxon>
    </lineage>
</organism>
<dbReference type="InterPro" id="IPR035965">
    <property type="entry name" value="PAS-like_dom_sf"/>
</dbReference>
<dbReference type="Pfam" id="PF00512">
    <property type="entry name" value="HisKA"/>
    <property type="match status" value="1"/>
</dbReference>
<keyword evidence="5 15" id="KW-0597">Phosphoprotein</keyword>
<accession>A0ABV3U4Q2</accession>
<comment type="catalytic activity">
    <reaction evidence="1">
        <text>ATP + protein L-histidine = ADP + protein N-phospho-L-histidine.</text>
        <dbReference type="EC" id="2.7.13.3"/>
    </reaction>
</comment>
<evidence type="ECO:0000256" key="16">
    <source>
        <dbReference type="SAM" id="Phobius"/>
    </source>
</evidence>
<dbReference type="InterPro" id="IPR004358">
    <property type="entry name" value="Sig_transdc_His_kin-like_C"/>
</dbReference>
<feature type="transmembrane region" description="Helical" evidence="16">
    <location>
        <begin position="326"/>
        <end position="347"/>
    </location>
</feature>
<dbReference type="SUPFAM" id="SSF47226">
    <property type="entry name" value="Histidine-containing phosphotransfer domain, HPT domain"/>
    <property type="match status" value="1"/>
</dbReference>
<dbReference type="SUPFAM" id="SSF55785">
    <property type="entry name" value="PYP-like sensor domain (PAS domain)"/>
    <property type="match status" value="2"/>
</dbReference>
<dbReference type="SMART" id="SM00086">
    <property type="entry name" value="PAC"/>
    <property type="match status" value="2"/>
</dbReference>
<dbReference type="Gene3D" id="3.30.565.10">
    <property type="entry name" value="Histidine kinase-like ATPase, C-terminal domain"/>
    <property type="match status" value="1"/>
</dbReference>
<keyword evidence="8" id="KW-0547">Nucleotide-binding</keyword>
<feature type="domain" description="Histidine kinase" evidence="17">
    <location>
        <begin position="656"/>
        <end position="877"/>
    </location>
</feature>
<evidence type="ECO:0000256" key="9">
    <source>
        <dbReference type="ARBA" id="ARBA00022777"/>
    </source>
</evidence>
<evidence type="ECO:0000256" key="7">
    <source>
        <dbReference type="ARBA" id="ARBA00022692"/>
    </source>
</evidence>
<dbReference type="Proteomes" id="UP001557485">
    <property type="component" value="Unassembled WGS sequence"/>
</dbReference>
<dbReference type="SUPFAM" id="SSF52172">
    <property type="entry name" value="CheY-like"/>
    <property type="match status" value="2"/>
</dbReference>
<dbReference type="InterPro" id="IPR036641">
    <property type="entry name" value="HPT_dom_sf"/>
</dbReference>
<dbReference type="SUPFAM" id="SSF103190">
    <property type="entry name" value="Sensory domain-like"/>
    <property type="match status" value="1"/>
</dbReference>
<dbReference type="SUPFAM" id="SSF47384">
    <property type="entry name" value="Homodimeric domain of signal transducing histidine kinase"/>
    <property type="match status" value="1"/>
</dbReference>
<dbReference type="PANTHER" id="PTHR45339:SF1">
    <property type="entry name" value="HYBRID SIGNAL TRANSDUCTION HISTIDINE KINASE J"/>
    <property type="match status" value="1"/>
</dbReference>
<feature type="modified residue" description="4-aspartylphosphate" evidence="15">
    <location>
        <position position="1099"/>
    </location>
</feature>
<evidence type="ECO:0000256" key="11">
    <source>
        <dbReference type="ARBA" id="ARBA00022989"/>
    </source>
</evidence>
<dbReference type="InterPro" id="IPR000700">
    <property type="entry name" value="PAS-assoc_C"/>
</dbReference>
<dbReference type="InterPro" id="IPR029151">
    <property type="entry name" value="Sensor-like_sf"/>
</dbReference>
<dbReference type="NCBIfam" id="TIGR00229">
    <property type="entry name" value="sensory_box"/>
    <property type="match status" value="2"/>
</dbReference>
<evidence type="ECO:0000256" key="1">
    <source>
        <dbReference type="ARBA" id="ARBA00000085"/>
    </source>
</evidence>
<dbReference type="Pfam" id="PF00989">
    <property type="entry name" value="PAS"/>
    <property type="match status" value="2"/>
</dbReference>
<dbReference type="SUPFAM" id="SSF55874">
    <property type="entry name" value="ATPase domain of HSP90 chaperone/DNA topoisomerase II/histidine kinase"/>
    <property type="match status" value="1"/>
</dbReference>
<keyword evidence="11 16" id="KW-1133">Transmembrane helix</keyword>
<dbReference type="InterPro" id="IPR000014">
    <property type="entry name" value="PAS"/>
</dbReference>
<feature type="domain" description="PAC" evidence="20">
    <location>
        <begin position="433"/>
        <end position="485"/>
    </location>
</feature>
<evidence type="ECO:0000259" key="18">
    <source>
        <dbReference type="PROSITE" id="PS50110"/>
    </source>
</evidence>
<proteinExistence type="predicted"/>
<dbReference type="InterPro" id="IPR011006">
    <property type="entry name" value="CheY-like_superfamily"/>
</dbReference>
<dbReference type="InterPro" id="IPR001789">
    <property type="entry name" value="Sig_transdc_resp-reg_receiver"/>
</dbReference>
<dbReference type="InterPro" id="IPR036890">
    <property type="entry name" value="HATPase_C_sf"/>
</dbReference>
<dbReference type="Gene3D" id="1.20.120.160">
    <property type="entry name" value="HPT domain"/>
    <property type="match status" value="1"/>
</dbReference>
<feature type="modified residue" description="4-aspartylphosphate" evidence="15">
    <location>
        <position position="953"/>
    </location>
</feature>
<feature type="domain" description="PAS" evidence="19">
    <location>
        <begin position="504"/>
        <end position="576"/>
    </location>
</feature>
<dbReference type="InterPro" id="IPR003661">
    <property type="entry name" value="HisK_dim/P_dom"/>
</dbReference>
<evidence type="ECO:0000259" key="20">
    <source>
        <dbReference type="PROSITE" id="PS50113"/>
    </source>
</evidence>
<comment type="subcellular location">
    <subcellularLocation>
        <location evidence="2">Cell membrane</location>
        <topology evidence="2">Multi-pass membrane protein</topology>
    </subcellularLocation>
</comment>